<gene>
    <name evidence="2" type="ORF">SKAU_G00242640</name>
</gene>
<keyword evidence="3" id="KW-1185">Reference proteome</keyword>
<evidence type="ECO:0000256" key="1">
    <source>
        <dbReference type="SAM" id="MobiDB-lite"/>
    </source>
</evidence>
<accession>A0A9Q1F801</accession>
<evidence type="ECO:0000313" key="3">
    <source>
        <dbReference type="Proteomes" id="UP001152622"/>
    </source>
</evidence>
<dbReference type="EMBL" id="JAINUF010000008">
    <property type="protein sequence ID" value="KAJ8352788.1"/>
    <property type="molecule type" value="Genomic_DNA"/>
</dbReference>
<feature type="compositionally biased region" description="Basic residues" evidence="1">
    <location>
        <begin position="28"/>
        <end position="42"/>
    </location>
</feature>
<reference evidence="2" key="1">
    <citation type="journal article" date="2023" name="Science">
        <title>Genome structures resolve the early diversification of teleost fishes.</title>
        <authorList>
            <person name="Parey E."/>
            <person name="Louis A."/>
            <person name="Montfort J."/>
            <person name="Bouchez O."/>
            <person name="Roques C."/>
            <person name="Iampietro C."/>
            <person name="Lluch J."/>
            <person name="Castinel A."/>
            <person name="Donnadieu C."/>
            <person name="Desvignes T."/>
            <person name="Floi Bucao C."/>
            <person name="Jouanno E."/>
            <person name="Wen M."/>
            <person name="Mejri S."/>
            <person name="Dirks R."/>
            <person name="Jansen H."/>
            <person name="Henkel C."/>
            <person name="Chen W.J."/>
            <person name="Zahm M."/>
            <person name="Cabau C."/>
            <person name="Klopp C."/>
            <person name="Thompson A.W."/>
            <person name="Robinson-Rechavi M."/>
            <person name="Braasch I."/>
            <person name="Lecointre G."/>
            <person name="Bobe J."/>
            <person name="Postlethwait J.H."/>
            <person name="Berthelot C."/>
            <person name="Roest Crollius H."/>
            <person name="Guiguen Y."/>
        </authorList>
    </citation>
    <scope>NUCLEOTIDE SEQUENCE</scope>
    <source>
        <strain evidence="2">WJC10195</strain>
    </source>
</reference>
<sequence>MAAPEHKVWRVGRPSTYSDCGSSGSVPVRRRTRRRTRRRKRRRGVDWALRTLDQAIPQENVVLIIRDWRSQQGPGGLDRGLVFSAAINLPNRNRFEDFSSGKARQCPDRVIGPPYLLPTVALCLGAQQAGDWLLYA</sequence>
<dbReference type="Proteomes" id="UP001152622">
    <property type="component" value="Chromosome 8"/>
</dbReference>
<feature type="compositionally biased region" description="Polar residues" evidence="1">
    <location>
        <begin position="15"/>
        <end position="25"/>
    </location>
</feature>
<evidence type="ECO:0000313" key="2">
    <source>
        <dbReference type="EMBL" id="KAJ8352788.1"/>
    </source>
</evidence>
<name>A0A9Q1F801_SYNKA</name>
<organism evidence="2 3">
    <name type="scientific">Synaphobranchus kaupii</name>
    <name type="common">Kaup's arrowtooth eel</name>
    <dbReference type="NCBI Taxonomy" id="118154"/>
    <lineage>
        <taxon>Eukaryota</taxon>
        <taxon>Metazoa</taxon>
        <taxon>Chordata</taxon>
        <taxon>Craniata</taxon>
        <taxon>Vertebrata</taxon>
        <taxon>Euteleostomi</taxon>
        <taxon>Actinopterygii</taxon>
        <taxon>Neopterygii</taxon>
        <taxon>Teleostei</taxon>
        <taxon>Anguilliformes</taxon>
        <taxon>Synaphobranchidae</taxon>
        <taxon>Synaphobranchus</taxon>
    </lineage>
</organism>
<proteinExistence type="predicted"/>
<protein>
    <submittedName>
        <fullName evidence="2">Uncharacterized protein</fullName>
    </submittedName>
</protein>
<feature type="region of interest" description="Disordered" evidence="1">
    <location>
        <begin position="1"/>
        <end position="42"/>
    </location>
</feature>
<dbReference type="AlphaFoldDB" id="A0A9Q1F801"/>
<comment type="caution">
    <text evidence="2">The sequence shown here is derived from an EMBL/GenBank/DDBJ whole genome shotgun (WGS) entry which is preliminary data.</text>
</comment>